<protein>
    <submittedName>
        <fullName evidence="2">Uncharacterized protein</fullName>
    </submittedName>
</protein>
<reference evidence="2 3" key="1">
    <citation type="submission" date="2024-08" db="EMBL/GenBank/DDBJ databases">
        <authorList>
            <person name="Lu H."/>
        </authorList>
    </citation>
    <scope>NUCLEOTIDE SEQUENCE [LARGE SCALE GENOMIC DNA]</scope>
    <source>
        <strain evidence="2 3">BYS87W</strain>
    </source>
</reference>
<dbReference type="Proteomes" id="UP001606303">
    <property type="component" value="Unassembled WGS sequence"/>
</dbReference>
<feature type="transmembrane region" description="Helical" evidence="1">
    <location>
        <begin position="21"/>
        <end position="43"/>
    </location>
</feature>
<evidence type="ECO:0000313" key="3">
    <source>
        <dbReference type="Proteomes" id="UP001606303"/>
    </source>
</evidence>
<keyword evidence="1" id="KW-0812">Transmembrane</keyword>
<keyword evidence="1" id="KW-0472">Membrane</keyword>
<dbReference type="EMBL" id="JBIGIB010000005">
    <property type="protein sequence ID" value="MFG6468392.1"/>
    <property type="molecule type" value="Genomic_DNA"/>
</dbReference>
<name>A0ABW7H2Q7_9BURK</name>
<comment type="caution">
    <text evidence="2">The sequence shown here is derived from an EMBL/GenBank/DDBJ whole genome shotgun (WGS) entry which is preliminary data.</text>
</comment>
<proteinExistence type="predicted"/>
<organism evidence="2 3">
    <name type="scientific">Pelomonas baiyunensis</name>
    <dbReference type="NCBI Taxonomy" id="3299026"/>
    <lineage>
        <taxon>Bacteria</taxon>
        <taxon>Pseudomonadati</taxon>
        <taxon>Pseudomonadota</taxon>
        <taxon>Betaproteobacteria</taxon>
        <taxon>Burkholderiales</taxon>
        <taxon>Sphaerotilaceae</taxon>
        <taxon>Roseateles</taxon>
    </lineage>
</organism>
<keyword evidence="3" id="KW-1185">Reference proteome</keyword>
<keyword evidence="1" id="KW-1133">Transmembrane helix</keyword>
<evidence type="ECO:0000313" key="2">
    <source>
        <dbReference type="EMBL" id="MFG6468392.1"/>
    </source>
</evidence>
<accession>A0ABW7H2Q7</accession>
<evidence type="ECO:0000256" key="1">
    <source>
        <dbReference type="SAM" id="Phobius"/>
    </source>
</evidence>
<gene>
    <name evidence="2" type="ORF">ACG01O_17345</name>
</gene>
<sequence>MPIIQDCHALLLQLFPGYGGWIAHGTFFLLTLSVYQAASLWLIQRGHRHAHGDALNSAGRTSLWQLAAAQPGAWPLACLRWIPVVGEIAMWHLGAGPASPWTLRAVAAITATWIAWSWTAAMVAGFDAQETWQVIALNGTVGGMSLRWLLPEFQRWMARWGASPSEDTTQEPPQG</sequence>
<dbReference type="RefSeq" id="WP_394386539.1">
    <property type="nucleotide sequence ID" value="NZ_JBIGIB010000005.1"/>
</dbReference>